<evidence type="ECO:0000313" key="5">
    <source>
        <dbReference type="Proteomes" id="UP000233551"/>
    </source>
</evidence>
<feature type="transmembrane region" description="Helical" evidence="3">
    <location>
        <begin position="22"/>
        <end position="42"/>
    </location>
</feature>
<keyword evidence="3" id="KW-0472">Membrane</keyword>
<comment type="caution">
    <text evidence="4">The sequence shown here is derived from an EMBL/GenBank/DDBJ whole genome shotgun (WGS) entry which is preliminary data.</text>
</comment>
<keyword evidence="3" id="KW-0812">Transmembrane</keyword>
<evidence type="ECO:0000256" key="2">
    <source>
        <dbReference type="SAM" id="MobiDB-lite"/>
    </source>
</evidence>
<dbReference type="InterPro" id="IPR050814">
    <property type="entry name" value="Myo-inositol_Transporter"/>
</dbReference>
<evidence type="ECO:0000313" key="4">
    <source>
        <dbReference type="EMBL" id="PKI47548.1"/>
    </source>
</evidence>
<dbReference type="PANTHER" id="PTHR48020">
    <property type="entry name" value="PROTON MYO-INOSITOL COTRANSPORTER"/>
    <property type="match status" value="1"/>
</dbReference>
<keyword evidence="5" id="KW-1185">Reference proteome</keyword>
<evidence type="ECO:0000256" key="3">
    <source>
        <dbReference type="SAM" id="Phobius"/>
    </source>
</evidence>
<protein>
    <recommendedName>
        <fullName evidence="6">Major facilitator superfamily (MFS) profile domain-containing protein</fullName>
    </recommendedName>
</protein>
<dbReference type="GO" id="GO:0022857">
    <property type="term" value="F:transmembrane transporter activity"/>
    <property type="evidence" value="ECO:0007669"/>
    <property type="project" value="TreeGrafter"/>
</dbReference>
<dbReference type="Proteomes" id="UP000233551">
    <property type="component" value="Unassembled WGS sequence"/>
</dbReference>
<evidence type="ECO:0008006" key="6">
    <source>
        <dbReference type="Google" id="ProtNLM"/>
    </source>
</evidence>
<dbReference type="Gene3D" id="1.20.1250.20">
    <property type="entry name" value="MFS general substrate transporter like domains"/>
    <property type="match status" value="1"/>
</dbReference>
<name>A0A2I0IU73_PUNGR</name>
<evidence type="ECO:0000256" key="1">
    <source>
        <dbReference type="ARBA" id="ARBA00022448"/>
    </source>
</evidence>
<feature type="transmembrane region" description="Helical" evidence="3">
    <location>
        <begin position="48"/>
        <end position="70"/>
    </location>
</feature>
<keyword evidence="1" id="KW-0813">Transport</keyword>
<organism evidence="4 5">
    <name type="scientific">Punica granatum</name>
    <name type="common">Pomegranate</name>
    <dbReference type="NCBI Taxonomy" id="22663"/>
    <lineage>
        <taxon>Eukaryota</taxon>
        <taxon>Viridiplantae</taxon>
        <taxon>Streptophyta</taxon>
        <taxon>Embryophyta</taxon>
        <taxon>Tracheophyta</taxon>
        <taxon>Spermatophyta</taxon>
        <taxon>Magnoliopsida</taxon>
        <taxon>eudicotyledons</taxon>
        <taxon>Gunneridae</taxon>
        <taxon>Pentapetalae</taxon>
        <taxon>rosids</taxon>
        <taxon>malvids</taxon>
        <taxon>Myrtales</taxon>
        <taxon>Lythraceae</taxon>
        <taxon>Punica</taxon>
    </lineage>
</organism>
<feature type="region of interest" description="Disordered" evidence="2">
    <location>
        <begin position="104"/>
        <end position="134"/>
    </location>
</feature>
<gene>
    <name evidence="4" type="ORF">CRG98_032138</name>
</gene>
<accession>A0A2I0IU73</accession>
<dbReference type="AlphaFoldDB" id="A0A2I0IU73"/>
<dbReference type="PANTHER" id="PTHR48020:SF49">
    <property type="entry name" value="SUGAR TRANSPORTER"/>
    <property type="match status" value="1"/>
</dbReference>
<proteinExistence type="predicted"/>
<keyword evidence="3" id="KW-1133">Transmembrane helix</keyword>
<dbReference type="GO" id="GO:0016020">
    <property type="term" value="C:membrane"/>
    <property type="evidence" value="ECO:0007669"/>
    <property type="project" value="UniProtKB-ARBA"/>
</dbReference>
<feature type="compositionally biased region" description="Basic and acidic residues" evidence="2">
    <location>
        <begin position="104"/>
        <end position="121"/>
    </location>
</feature>
<dbReference type="EMBL" id="PGOL01002496">
    <property type="protein sequence ID" value="PKI47548.1"/>
    <property type="molecule type" value="Genomic_DNA"/>
</dbReference>
<dbReference type="InterPro" id="IPR036259">
    <property type="entry name" value="MFS_trans_sf"/>
</dbReference>
<sequence>MIGSLVSLAVCLTMIDQSSTKLMWAIVLALLSTLSYVAFFSIGMGPITAITIGGALFLYAAMAAAAWAFFYTMMPETQGRTLEEMEKLFGRFFRWRTSLRDLQEEDKKEVNGNVDGSRRGEVQLGEGTNGNRQG</sequence>
<dbReference type="SUPFAM" id="SSF103473">
    <property type="entry name" value="MFS general substrate transporter"/>
    <property type="match status" value="1"/>
</dbReference>
<reference evidence="4 5" key="1">
    <citation type="submission" date="2017-11" db="EMBL/GenBank/DDBJ databases">
        <title>De-novo sequencing of pomegranate (Punica granatum L.) genome.</title>
        <authorList>
            <person name="Akparov Z."/>
            <person name="Amiraslanov A."/>
            <person name="Hajiyeva S."/>
            <person name="Abbasov M."/>
            <person name="Kaur K."/>
            <person name="Hamwieh A."/>
            <person name="Solovyev V."/>
            <person name="Salamov A."/>
            <person name="Braich B."/>
            <person name="Kosarev P."/>
            <person name="Mahmoud A."/>
            <person name="Hajiyev E."/>
            <person name="Babayeva S."/>
            <person name="Izzatullayeva V."/>
            <person name="Mammadov A."/>
            <person name="Mammadov A."/>
            <person name="Sharifova S."/>
            <person name="Ojaghi J."/>
            <person name="Eynullazada K."/>
            <person name="Bayramov B."/>
            <person name="Abdulazimova A."/>
            <person name="Shahmuradov I."/>
        </authorList>
    </citation>
    <scope>NUCLEOTIDE SEQUENCE [LARGE SCALE GENOMIC DNA]</scope>
    <source>
        <strain evidence="5">cv. AG2017</strain>
        <tissue evidence="4">Leaf</tissue>
    </source>
</reference>
<dbReference type="STRING" id="22663.A0A2I0IU73"/>